<dbReference type="PANTHER" id="PTHR24171:SF8">
    <property type="entry name" value="BRCA1-ASSOCIATED RING DOMAIN PROTEIN 1"/>
    <property type="match status" value="1"/>
</dbReference>
<keyword evidence="2 3" id="KW-0040">ANK repeat</keyword>
<dbReference type="OrthoDB" id="407974at2"/>
<evidence type="ECO:0000256" key="2">
    <source>
        <dbReference type="ARBA" id="ARBA00023043"/>
    </source>
</evidence>
<dbReference type="PROSITE" id="PS50297">
    <property type="entry name" value="ANK_REP_REGION"/>
    <property type="match status" value="5"/>
</dbReference>
<feature type="signal peptide" evidence="4">
    <location>
        <begin position="1"/>
        <end position="19"/>
    </location>
</feature>
<feature type="repeat" description="ANK" evidence="3">
    <location>
        <begin position="256"/>
        <end position="288"/>
    </location>
</feature>
<dbReference type="SMART" id="SM00248">
    <property type="entry name" value="ANK"/>
    <property type="match status" value="9"/>
</dbReference>
<comment type="caution">
    <text evidence="5">The sequence shown here is derived from an EMBL/GenBank/DDBJ whole genome shotgun (WGS) entry which is preliminary data.</text>
</comment>
<dbReference type="Gene3D" id="1.25.40.20">
    <property type="entry name" value="Ankyrin repeat-containing domain"/>
    <property type="match status" value="3"/>
</dbReference>
<dbReference type="PANTHER" id="PTHR24171">
    <property type="entry name" value="ANKYRIN REPEAT DOMAIN-CONTAINING PROTEIN 39-RELATED"/>
    <property type="match status" value="1"/>
</dbReference>
<reference evidence="5 6" key="1">
    <citation type="journal article" date="2015" name="Stand. Genomic Sci.">
        <title>Genomic Encyclopedia of Bacterial and Archaeal Type Strains, Phase III: the genomes of soil and plant-associated and newly described type strains.</title>
        <authorList>
            <person name="Whitman W.B."/>
            <person name="Woyke T."/>
            <person name="Klenk H.P."/>
            <person name="Zhou Y."/>
            <person name="Lilburn T.G."/>
            <person name="Beck B.J."/>
            <person name="De Vos P."/>
            <person name="Vandamme P."/>
            <person name="Eisen J.A."/>
            <person name="Garrity G."/>
            <person name="Hugenholtz P."/>
            <person name="Kyrpides N.C."/>
        </authorList>
    </citation>
    <scope>NUCLEOTIDE SEQUENCE [LARGE SCALE GENOMIC DNA]</scope>
    <source>
        <strain evidence="5 6">CGMCC 1.6855</strain>
    </source>
</reference>
<dbReference type="InterPro" id="IPR036770">
    <property type="entry name" value="Ankyrin_rpt-contain_sf"/>
</dbReference>
<dbReference type="Proteomes" id="UP000315908">
    <property type="component" value="Unassembled WGS sequence"/>
</dbReference>
<sequence>MKKYISLFVLLLAVIQLHATPLCNAVKENNLTEAARLLENGANVNERNALGYTPLMLSAGLGNYQMTEMLLSAGADVNMLDTRMGSTALHKAAQSGVVPVADLLVKHGAYLDLTSPTNGNTPLYDAVWHRNAAMVKYLLEAGANWETKSRGVISPLLLAQNVGDKEIVSIIENHAKQAEAYIKNDKIFKAIDNNDVATIKKLIADGLDINEKAKFTVGNAPKGATPLLYASQLGKADVIKVLLEAGANPRITDWIMKSTVLHKSGYNGHAQNIKMLVEAGAELDAQGAYNGYTALHDAVWHGHYEAAQALLENGARYDLKGLDGNTPLDLAKKYGYTDIQKLLEQYSKK</sequence>
<feature type="repeat" description="ANK" evidence="3">
    <location>
        <begin position="84"/>
        <end position="116"/>
    </location>
</feature>
<gene>
    <name evidence="5" type="ORF">IQ31_02977</name>
</gene>
<evidence type="ECO:0000256" key="1">
    <source>
        <dbReference type="ARBA" id="ARBA00022737"/>
    </source>
</evidence>
<dbReference type="SUPFAM" id="SSF48403">
    <property type="entry name" value="Ankyrin repeat"/>
    <property type="match status" value="1"/>
</dbReference>
<dbReference type="PROSITE" id="PS50088">
    <property type="entry name" value="ANK_REPEAT"/>
    <property type="match status" value="7"/>
</dbReference>
<protein>
    <submittedName>
        <fullName evidence="5">Ankyrin repeat protein</fullName>
    </submittedName>
</protein>
<dbReference type="RefSeq" id="WP_145328426.1">
    <property type="nucleotide sequence ID" value="NZ_VLKR01000015.1"/>
</dbReference>
<evidence type="ECO:0000313" key="6">
    <source>
        <dbReference type="Proteomes" id="UP000315908"/>
    </source>
</evidence>
<evidence type="ECO:0000256" key="3">
    <source>
        <dbReference type="PROSITE-ProRule" id="PRU00023"/>
    </source>
</evidence>
<proteinExistence type="predicted"/>
<feature type="repeat" description="ANK" evidence="3">
    <location>
        <begin position="17"/>
        <end position="49"/>
    </location>
</feature>
<keyword evidence="1" id="KW-0677">Repeat</keyword>
<dbReference type="InterPro" id="IPR002110">
    <property type="entry name" value="Ankyrin_rpt"/>
</dbReference>
<accession>A0A562MG22</accession>
<dbReference type="EMBL" id="VLKR01000015">
    <property type="protein sequence ID" value="TWI18849.1"/>
    <property type="molecule type" value="Genomic_DNA"/>
</dbReference>
<evidence type="ECO:0000313" key="5">
    <source>
        <dbReference type="EMBL" id="TWI18849.1"/>
    </source>
</evidence>
<feature type="repeat" description="ANK" evidence="3">
    <location>
        <begin position="290"/>
        <end position="322"/>
    </location>
</feature>
<feature type="chain" id="PRO_5022172934" evidence="4">
    <location>
        <begin position="20"/>
        <end position="349"/>
    </location>
</feature>
<feature type="repeat" description="ANK" evidence="3">
    <location>
        <begin position="50"/>
        <end position="82"/>
    </location>
</feature>
<dbReference type="Pfam" id="PF12796">
    <property type="entry name" value="Ank_2"/>
    <property type="match status" value="3"/>
</dbReference>
<feature type="repeat" description="ANK" evidence="3">
    <location>
        <begin position="118"/>
        <end position="150"/>
    </location>
</feature>
<keyword evidence="4" id="KW-0732">Signal</keyword>
<dbReference type="AlphaFoldDB" id="A0A562MG22"/>
<name>A0A562MG22_9SPHI</name>
<dbReference type="PRINTS" id="PR01415">
    <property type="entry name" value="ANKYRIN"/>
</dbReference>
<dbReference type="GO" id="GO:0085020">
    <property type="term" value="P:protein K6-linked ubiquitination"/>
    <property type="evidence" value="ECO:0007669"/>
    <property type="project" value="TreeGrafter"/>
</dbReference>
<feature type="repeat" description="ANK" evidence="3">
    <location>
        <begin position="222"/>
        <end position="254"/>
    </location>
</feature>
<evidence type="ECO:0000256" key="4">
    <source>
        <dbReference type="SAM" id="SignalP"/>
    </source>
</evidence>
<dbReference type="GO" id="GO:0004842">
    <property type="term" value="F:ubiquitin-protein transferase activity"/>
    <property type="evidence" value="ECO:0007669"/>
    <property type="project" value="TreeGrafter"/>
</dbReference>
<organism evidence="5 6">
    <name type="scientific">Sphingobacterium siyangense</name>
    <dbReference type="NCBI Taxonomy" id="459529"/>
    <lineage>
        <taxon>Bacteria</taxon>
        <taxon>Pseudomonadati</taxon>
        <taxon>Bacteroidota</taxon>
        <taxon>Sphingobacteriia</taxon>
        <taxon>Sphingobacteriales</taxon>
        <taxon>Sphingobacteriaceae</taxon>
        <taxon>Sphingobacterium</taxon>
    </lineage>
</organism>